<evidence type="ECO:0000313" key="1">
    <source>
        <dbReference type="Proteomes" id="UP000887579"/>
    </source>
</evidence>
<organism evidence="1 2">
    <name type="scientific">Panagrolaimus sp. ES5</name>
    <dbReference type="NCBI Taxonomy" id="591445"/>
    <lineage>
        <taxon>Eukaryota</taxon>
        <taxon>Metazoa</taxon>
        <taxon>Ecdysozoa</taxon>
        <taxon>Nematoda</taxon>
        <taxon>Chromadorea</taxon>
        <taxon>Rhabditida</taxon>
        <taxon>Tylenchina</taxon>
        <taxon>Panagrolaimomorpha</taxon>
        <taxon>Panagrolaimoidea</taxon>
        <taxon>Panagrolaimidae</taxon>
        <taxon>Panagrolaimus</taxon>
    </lineage>
</organism>
<dbReference type="Proteomes" id="UP000887579">
    <property type="component" value="Unplaced"/>
</dbReference>
<dbReference type="WBParaSite" id="ES5_v2.g23543.t1">
    <property type="protein sequence ID" value="ES5_v2.g23543.t1"/>
    <property type="gene ID" value="ES5_v2.g23543"/>
</dbReference>
<sequence>MCAEEDVEERSICDPECSYGYNCENKNGTKKCIFSTTLIIIIVIISIIGVCVIAAGIFFICLCYCAAFNQERLSRFFIKPKTQSEVERDRIKYLEKIKKRPVYPANYFEEMRRSKQEERGGGGGSNTGSNGWTGSSGNEITFPQRQKPPKILGEKSKKSIFEIFPPATVTTPRRNSIDSNDINNNNNHQNKAPIVAVSPAPISPAARSPAAISPGRM</sequence>
<accession>A0AC34G1H7</accession>
<protein>
    <submittedName>
        <fullName evidence="2">Uncharacterized protein</fullName>
    </submittedName>
</protein>
<reference evidence="2" key="1">
    <citation type="submission" date="2022-11" db="UniProtKB">
        <authorList>
            <consortium name="WormBaseParasite"/>
        </authorList>
    </citation>
    <scope>IDENTIFICATION</scope>
</reference>
<name>A0AC34G1H7_9BILA</name>
<proteinExistence type="predicted"/>
<evidence type="ECO:0000313" key="2">
    <source>
        <dbReference type="WBParaSite" id="ES5_v2.g23543.t1"/>
    </source>
</evidence>